<dbReference type="EMBL" id="GGEC01080225">
    <property type="protein sequence ID" value="MBX60709.1"/>
    <property type="molecule type" value="Transcribed_RNA"/>
</dbReference>
<accession>A0A2P2Q1C0</accession>
<protein>
    <submittedName>
        <fullName evidence="1">Uncharacterized protein</fullName>
    </submittedName>
</protein>
<reference evidence="1" key="1">
    <citation type="submission" date="2018-02" db="EMBL/GenBank/DDBJ databases">
        <title>Rhizophora mucronata_Transcriptome.</title>
        <authorList>
            <person name="Meera S.P."/>
            <person name="Sreeshan A."/>
            <person name="Augustine A."/>
        </authorList>
    </citation>
    <scope>NUCLEOTIDE SEQUENCE</scope>
    <source>
        <tissue evidence="1">Leaf</tissue>
    </source>
</reference>
<evidence type="ECO:0000313" key="1">
    <source>
        <dbReference type="EMBL" id="MBX60709.1"/>
    </source>
</evidence>
<dbReference type="AlphaFoldDB" id="A0A2P2Q1C0"/>
<organism evidence="1">
    <name type="scientific">Rhizophora mucronata</name>
    <name type="common">Asiatic mangrove</name>
    <dbReference type="NCBI Taxonomy" id="61149"/>
    <lineage>
        <taxon>Eukaryota</taxon>
        <taxon>Viridiplantae</taxon>
        <taxon>Streptophyta</taxon>
        <taxon>Embryophyta</taxon>
        <taxon>Tracheophyta</taxon>
        <taxon>Spermatophyta</taxon>
        <taxon>Magnoliopsida</taxon>
        <taxon>eudicotyledons</taxon>
        <taxon>Gunneridae</taxon>
        <taxon>Pentapetalae</taxon>
        <taxon>rosids</taxon>
        <taxon>fabids</taxon>
        <taxon>Malpighiales</taxon>
        <taxon>Rhizophoraceae</taxon>
        <taxon>Rhizophora</taxon>
    </lineage>
</organism>
<sequence length="27" mass="3018">MSEHFLGKGSPRSFCLPIKLLSLNVEN</sequence>
<name>A0A2P2Q1C0_RHIMU</name>
<proteinExistence type="predicted"/>